<comment type="caution">
    <text evidence="2">The sequence shown here is derived from an EMBL/GenBank/DDBJ whole genome shotgun (WGS) entry which is preliminary data.</text>
</comment>
<accession>A0AA88D7Z0</accession>
<feature type="chain" id="PRO_5041670847" description="Secreted protein" evidence="1">
    <location>
        <begin position="27"/>
        <end position="75"/>
    </location>
</feature>
<gene>
    <name evidence="2" type="ORF">TIFTF001_018454</name>
</gene>
<evidence type="ECO:0008006" key="4">
    <source>
        <dbReference type="Google" id="ProtNLM"/>
    </source>
</evidence>
<reference evidence="2" key="1">
    <citation type="submission" date="2023-07" db="EMBL/GenBank/DDBJ databases">
        <title>draft genome sequence of fig (Ficus carica).</title>
        <authorList>
            <person name="Takahashi T."/>
            <person name="Nishimura K."/>
        </authorList>
    </citation>
    <scope>NUCLEOTIDE SEQUENCE</scope>
</reference>
<organism evidence="2 3">
    <name type="scientific">Ficus carica</name>
    <name type="common">Common fig</name>
    <dbReference type="NCBI Taxonomy" id="3494"/>
    <lineage>
        <taxon>Eukaryota</taxon>
        <taxon>Viridiplantae</taxon>
        <taxon>Streptophyta</taxon>
        <taxon>Embryophyta</taxon>
        <taxon>Tracheophyta</taxon>
        <taxon>Spermatophyta</taxon>
        <taxon>Magnoliopsida</taxon>
        <taxon>eudicotyledons</taxon>
        <taxon>Gunneridae</taxon>
        <taxon>Pentapetalae</taxon>
        <taxon>rosids</taxon>
        <taxon>fabids</taxon>
        <taxon>Rosales</taxon>
        <taxon>Moraceae</taxon>
        <taxon>Ficeae</taxon>
        <taxon>Ficus</taxon>
    </lineage>
</organism>
<keyword evidence="3" id="KW-1185">Reference proteome</keyword>
<protein>
    <recommendedName>
        <fullName evidence="4">Secreted protein</fullName>
    </recommendedName>
</protein>
<dbReference type="EMBL" id="BTGU01000030">
    <property type="protein sequence ID" value="GMN49283.1"/>
    <property type="molecule type" value="Genomic_DNA"/>
</dbReference>
<sequence length="75" mass="7973">MVSRWLGGRFSRLVIILFWSFVSNNGELLVELAVLVSNADADGDLGLGKLEVPLAVSLSGDVCGLGATCYMLPMD</sequence>
<dbReference type="AlphaFoldDB" id="A0AA88D7Z0"/>
<evidence type="ECO:0000313" key="2">
    <source>
        <dbReference type="EMBL" id="GMN49283.1"/>
    </source>
</evidence>
<evidence type="ECO:0000313" key="3">
    <source>
        <dbReference type="Proteomes" id="UP001187192"/>
    </source>
</evidence>
<name>A0AA88D7Z0_FICCA</name>
<proteinExistence type="predicted"/>
<evidence type="ECO:0000256" key="1">
    <source>
        <dbReference type="SAM" id="SignalP"/>
    </source>
</evidence>
<dbReference type="Proteomes" id="UP001187192">
    <property type="component" value="Unassembled WGS sequence"/>
</dbReference>
<keyword evidence="1" id="KW-0732">Signal</keyword>
<feature type="signal peptide" evidence="1">
    <location>
        <begin position="1"/>
        <end position="26"/>
    </location>
</feature>